<accession>A0A9X1SS34</accession>
<sequence length="146" mass="16242">MSDSRPAFADRLNELFATIGQRDESGTWREFSTPYVARAISEDPGHDTTLSRVYLATLRSGSNTNPTIAVVRAIAAFFDRHRAAHDAPITAAYLLGEDAQEIEWRQKLADHQVRAIAMRAGEMSPQLRRQVLRMLDVLDETGSAAD</sequence>
<dbReference type="GO" id="GO:0003677">
    <property type="term" value="F:DNA binding"/>
    <property type="evidence" value="ECO:0007669"/>
    <property type="project" value="InterPro"/>
</dbReference>
<reference evidence="1" key="1">
    <citation type="submission" date="2021-11" db="EMBL/GenBank/DDBJ databases">
        <title>Streptomyces corallinus and Kineosporia corallina sp. nov., two new coral-derived marine actinobacteria.</title>
        <authorList>
            <person name="Buangrab K."/>
            <person name="Sutthacheep M."/>
            <person name="Yeemin T."/>
            <person name="Harunari E."/>
            <person name="Igarashi Y."/>
            <person name="Sripreechasak P."/>
            <person name="Kanchanasin P."/>
            <person name="Tanasupawat S."/>
            <person name="Phongsopitanun W."/>
        </authorList>
    </citation>
    <scope>NUCLEOTIDE SEQUENCE</scope>
    <source>
        <strain evidence="1">JCM 31032</strain>
    </source>
</reference>
<dbReference type="EMBL" id="JAJOMB010000002">
    <property type="protein sequence ID" value="MCD5310242.1"/>
    <property type="molecule type" value="Genomic_DNA"/>
</dbReference>
<comment type="caution">
    <text evidence="1">The sequence shown here is derived from an EMBL/GenBank/DDBJ whole genome shotgun (WGS) entry which is preliminary data.</text>
</comment>
<dbReference type="AlphaFoldDB" id="A0A9X1SS34"/>
<gene>
    <name evidence="1" type="ORF">LR394_04990</name>
</gene>
<evidence type="ECO:0000313" key="1">
    <source>
        <dbReference type="EMBL" id="MCD5310242.1"/>
    </source>
</evidence>
<dbReference type="RefSeq" id="WP_231439168.1">
    <property type="nucleotide sequence ID" value="NZ_JAJOMB010000002.1"/>
</dbReference>
<dbReference type="Gene3D" id="1.10.260.40">
    <property type="entry name" value="lambda repressor-like DNA-binding domains"/>
    <property type="match status" value="1"/>
</dbReference>
<organism evidence="1 2">
    <name type="scientific">Kineosporia babensis</name>
    <dbReference type="NCBI Taxonomy" id="499548"/>
    <lineage>
        <taxon>Bacteria</taxon>
        <taxon>Bacillati</taxon>
        <taxon>Actinomycetota</taxon>
        <taxon>Actinomycetes</taxon>
        <taxon>Kineosporiales</taxon>
        <taxon>Kineosporiaceae</taxon>
        <taxon>Kineosporia</taxon>
    </lineage>
</organism>
<name>A0A9X1SS34_9ACTN</name>
<keyword evidence="2" id="KW-1185">Reference proteome</keyword>
<dbReference type="Proteomes" id="UP001138997">
    <property type="component" value="Unassembled WGS sequence"/>
</dbReference>
<proteinExistence type="predicted"/>
<protein>
    <submittedName>
        <fullName evidence="1">Uncharacterized protein</fullName>
    </submittedName>
</protein>
<evidence type="ECO:0000313" key="2">
    <source>
        <dbReference type="Proteomes" id="UP001138997"/>
    </source>
</evidence>
<dbReference type="InterPro" id="IPR010982">
    <property type="entry name" value="Lambda_DNA-bd_dom_sf"/>
</dbReference>